<reference evidence="3" key="1">
    <citation type="submission" date="2020-12" db="EMBL/GenBank/DDBJ databases">
        <title>Antrihabitans popcorni sp. nov. and Antrihabitans auranticaus sp. nov., isolated from a larva cave.</title>
        <authorList>
            <person name="Lee S.D."/>
            <person name="Kim I.S."/>
        </authorList>
    </citation>
    <scope>NUCLEOTIDE SEQUENCE</scope>
    <source>
        <strain evidence="3">YC3-6</strain>
    </source>
</reference>
<accession>A0A934U3Z1</accession>
<dbReference type="Gene3D" id="3.90.50.10">
    <property type="entry name" value="Photosynthetic Reaction Center, subunit H, domain 2"/>
    <property type="match status" value="1"/>
</dbReference>
<evidence type="ECO:0000313" key="3">
    <source>
        <dbReference type="EMBL" id="MBJ8339303.1"/>
    </source>
</evidence>
<dbReference type="InterPro" id="IPR014747">
    <property type="entry name" value="Bac_photo_RC_H_C"/>
</dbReference>
<organism evidence="3 4">
    <name type="scientific">Antrihabitans stalagmiti</name>
    <dbReference type="NCBI Taxonomy" id="2799499"/>
    <lineage>
        <taxon>Bacteria</taxon>
        <taxon>Bacillati</taxon>
        <taxon>Actinomycetota</taxon>
        <taxon>Actinomycetes</taxon>
        <taxon>Mycobacteriales</taxon>
        <taxon>Nocardiaceae</taxon>
        <taxon>Antrihabitans</taxon>
    </lineage>
</organism>
<dbReference type="Proteomes" id="UP000655868">
    <property type="component" value="Unassembled WGS sequence"/>
</dbReference>
<dbReference type="InterPro" id="IPR011033">
    <property type="entry name" value="PRC_barrel-like_sf"/>
</dbReference>
<comment type="caution">
    <text evidence="3">The sequence shown here is derived from an EMBL/GenBank/DDBJ whole genome shotgun (WGS) entry which is preliminary data.</text>
</comment>
<dbReference type="SUPFAM" id="SSF50346">
    <property type="entry name" value="PRC-barrel domain"/>
    <property type="match status" value="1"/>
</dbReference>
<proteinExistence type="predicted"/>
<dbReference type="Pfam" id="PF05239">
    <property type="entry name" value="PRC"/>
    <property type="match status" value="1"/>
</dbReference>
<gene>
    <name evidence="3" type="ORF">JGU71_10415</name>
</gene>
<name>A0A934U3Z1_9NOCA</name>
<feature type="region of interest" description="Disordered" evidence="1">
    <location>
        <begin position="160"/>
        <end position="179"/>
    </location>
</feature>
<sequence>MNMQQDLVAITQATAYDQSGAKIGKIDQLYVDDETSDPLWLTVHAGWFGSTKAIPYEGAVLDGRELKVVPTKDAVKHSPELGKNDIGEEFESDLCRYYQLPLPEDQLRKRRADVAAVVDNRTDEQHELAKTSQELQDRYAPDARSCVVLEGSGGAISGTAFGTPVEQEASSGARLRRFA</sequence>
<feature type="domain" description="PRC-barrel" evidence="2">
    <location>
        <begin position="14"/>
        <end position="74"/>
    </location>
</feature>
<protein>
    <submittedName>
        <fullName evidence="3">PRC-barrel domain-containing protein</fullName>
    </submittedName>
</protein>
<dbReference type="InterPro" id="IPR027275">
    <property type="entry name" value="PRC-brl_dom"/>
</dbReference>
<evidence type="ECO:0000256" key="1">
    <source>
        <dbReference type="SAM" id="MobiDB-lite"/>
    </source>
</evidence>
<keyword evidence="4" id="KW-1185">Reference proteome</keyword>
<evidence type="ECO:0000313" key="4">
    <source>
        <dbReference type="Proteomes" id="UP000655868"/>
    </source>
</evidence>
<dbReference type="AlphaFoldDB" id="A0A934U3Z1"/>
<evidence type="ECO:0000259" key="2">
    <source>
        <dbReference type="Pfam" id="PF05239"/>
    </source>
</evidence>
<dbReference type="GO" id="GO:0019684">
    <property type="term" value="P:photosynthesis, light reaction"/>
    <property type="evidence" value="ECO:0007669"/>
    <property type="project" value="InterPro"/>
</dbReference>
<dbReference type="GO" id="GO:0030077">
    <property type="term" value="C:plasma membrane light-harvesting complex"/>
    <property type="evidence" value="ECO:0007669"/>
    <property type="project" value="InterPro"/>
</dbReference>
<dbReference type="EMBL" id="JAEMNV010000003">
    <property type="protein sequence ID" value="MBJ8339303.1"/>
    <property type="molecule type" value="Genomic_DNA"/>
</dbReference>